<keyword evidence="3" id="KW-1185">Reference proteome</keyword>
<evidence type="ECO:0000313" key="2">
    <source>
        <dbReference type="EMBL" id="EFA10014.1"/>
    </source>
</evidence>
<protein>
    <submittedName>
        <fullName evidence="2">Uncharacterized protein</fullName>
    </submittedName>
</protein>
<dbReference type="HOGENOM" id="CLU_2545575_0_0_1"/>
<dbReference type="AlphaFoldDB" id="D6X0J8"/>
<feature type="region of interest" description="Disordered" evidence="1">
    <location>
        <begin position="59"/>
        <end position="83"/>
    </location>
</feature>
<proteinExistence type="predicted"/>
<accession>D6X0J8</accession>
<dbReference type="EMBL" id="KQ971371">
    <property type="protein sequence ID" value="EFA10014.1"/>
    <property type="molecule type" value="Genomic_DNA"/>
</dbReference>
<sequence>MASDIPSDDNQALMFFDDSIRDFEKIAFRFRNTGCLKIDARAFGICFKGLKQIESFSTHKEEDLPEDSILEEIKDDDGDHDEK</sequence>
<dbReference type="InParanoid" id="D6X0J8"/>
<evidence type="ECO:0000313" key="3">
    <source>
        <dbReference type="Proteomes" id="UP000007266"/>
    </source>
</evidence>
<reference evidence="2 3" key="2">
    <citation type="journal article" date="2010" name="Nucleic Acids Res.">
        <title>BeetleBase in 2010: revisions to provide comprehensive genomic information for Tribolium castaneum.</title>
        <authorList>
            <person name="Kim H.S."/>
            <person name="Murphy T."/>
            <person name="Xia J."/>
            <person name="Caragea D."/>
            <person name="Park Y."/>
            <person name="Beeman R.W."/>
            <person name="Lorenzen M.D."/>
            <person name="Butcher S."/>
            <person name="Manak J.R."/>
            <person name="Brown S.J."/>
        </authorList>
    </citation>
    <scope>GENOME REANNOTATION</scope>
    <source>
        <strain evidence="2 3">Georgia GA2</strain>
    </source>
</reference>
<gene>
    <name evidence="2" type="primary">GLEAN_12186</name>
    <name evidence="2" type="ORF">TcasGA2_TC012186</name>
</gene>
<dbReference type="Proteomes" id="UP000007266">
    <property type="component" value="Linkage group 9"/>
</dbReference>
<evidence type="ECO:0000256" key="1">
    <source>
        <dbReference type="SAM" id="MobiDB-lite"/>
    </source>
</evidence>
<organism evidence="2 3">
    <name type="scientific">Tribolium castaneum</name>
    <name type="common">Red flour beetle</name>
    <dbReference type="NCBI Taxonomy" id="7070"/>
    <lineage>
        <taxon>Eukaryota</taxon>
        <taxon>Metazoa</taxon>
        <taxon>Ecdysozoa</taxon>
        <taxon>Arthropoda</taxon>
        <taxon>Hexapoda</taxon>
        <taxon>Insecta</taxon>
        <taxon>Pterygota</taxon>
        <taxon>Neoptera</taxon>
        <taxon>Endopterygota</taxon>
        <taxon>Coleoptera</taxon>
        <taxon>Polyphaga</taxon>
        <taxon>Cucujiformia</taxon>
        <taxon>Tenebrionidae</taxon>
        <taxon>Tenebrionidae incertae sedis</taxon>
        <taxon>Tribolium</taxon>
    </lineage>
</organism>
<feature type="compositionally biased region" description="Acidic residues" evidence="1">
    <location>
        <begin position="63"/>
        <end position="83"/>
    </location>
</feature>
<name>D6X0J8_TRICA</name>
<reference evidence="2 3" key="1">
    <citation type="journal article" date="2008" name="Nature">
        <title>The genome of the model beetle and pest Tribolium castaneum.</title>
        <authorList>
            <consortium name="Tribolium Genome Sequencing Consortium"/>
            <person name="Richards S."/>
            <person name="Gibbs R.A."/>
            <person name="Weinstock G.M."/>
            <person name="Brown S.J."/>
            <person name="Denell R."/>
            <person name="Beeman R.W."/>
            <person name="Gibbs R."/>
            <person name="Beeman R.W."/>
            <person name="Brown S.J."/>
            <person name="Bucher G."/>
            <person name="Friedrich M."/>
            <person name="Grimmelikhuijzen C.J."/>
            <person name="Klingler M."/>
            <person name="Lorenzen M."/>
            <person name="Richards S."/>
            <person name="Roth S."/>
            <person name="Schroder R."/>
            <person name="Tautz D."/>
            <person name="Zdobnov E.M."/>
            <person name="Muzny D."/>
            <person name="Gibbs R.A."/>
            <person name="Weinstock G.M."/>
            <person name="Attaway T."/>
            <person name="Bell S."/>
            <person name="Buhay C.J."/>
            <person name="Chandrabose M.N."/>
            <person name="Chavez D."/>
            <person name="Clerk-Blankenburg K.P."/>
            <person name="Cree A."/>
            <person name="Dao M."/>
            <person name="Davis C."/>
            <person name="Chacko J."/>
            <person name="Dinh H."/>
            <person name="Dugan-Rocha S."/>
            <person name="Fowler G."/>
            <person name="Garner T.T."/>
            <person name="Garnes J."/>
            <person name="Gnirke A."/>
            <person name="Hawes A."/>
            <person name="Hernandez J."/>
            <person name="Hines S."/>
            <person name="Holder M."/>
            <person name="Hume J."/>
            <person name="Jhangiani S.N."/>
            <person name="Joshi V."/>
            <person name="Khan Z.M."/>
            <person name="Jackson L."/>
            <person name="Kovar C."/>
            <person name="Kowis A."/>
            <person name="Lee S."/>
            <person name="Lewis L.R."/>
            <person name="Margolis J."/>
            <person name="Morgan M."/>
            <person name="Nazareth L.V."/>
            <person name="Nguyen N."/>
            <person name="Okwuonu G."/>
            <person name="Parker D."/>
            <person name="Richards S."/>
            <person name="Ruiz S.J."/>
            <person name="Santibanez J."/>
            <person name="Savard J."/>
            <person name="Scherer S.E."/>
            <person name="Schneider B."/>
            <person name="Sodergren E."/>
            <person name="Tautz D."/>
            <person name="Vattahil S."/>
            <person name="Villasana D."/>
            <person name="White C.S."/>
            <person name="Wright R."/>
            <person name="Park Y."/>
            <person name="Beeman R.W."/>
            <person name="Lord J."/>
            <person name="Oppert B."/>
            <person name="Lorenzen M."/>
            <person name="Brown S."/>
            <person name="Wang L."/>
            <person name="Savard J."/>
            <person name="Tautz D."/>
            <person name="Richards S."/>
            <person name="Weinstock G."/>
            <person name="Gibbs R.A."/>
            <person name="Liu Y."/>
            <person name="Worley K."/>
            <person name="Weinstock G."/>
            <person name="Elsik C.G."/>
            <person name="Reese J.T."/>
            <person name="Elhaik E."/>
            <person name="Landan G."/>
            <person name="Graur D."/>
            <person name="Arensburger P."/>
            <person name="Atkinson P."/>
            <person name="Beeman R.W."/>
            <person name="Beidler J."/>
            <person name="Brown S.J."/>
            <person name="Demuth J.P."/>
            <person name="Drury D.W."/>
            <person name="Du Y.Z."/>
            <person name="Fujiwara H."/>
            <person name="Lorenzen M."/>
            <person name="Maselli V."/>
            <person name="Osanai M."/>
            <person name="Park Y."/>
            <person name="Robertson H.M."/>
            <person name="Tu Z."/>
            <person name="Wang J.J."/>
            <person name="Wang S."/>
            <person name="Richards S."/>
            <person name="Song H."/>
            <person name="Zhang L."/>
            <person name="Sodergren E."/>
            <person name="Werner D."/>
            <person name="Stanke M."/>
            <person name="Morgenstern B."/>
            <person name="Solovyev V."/>
            <person name="Kosarev P."/>
            <person name="Brown G."/>
            <person name="Chen H.C."/>
            <person name="Ermolaeva O."/>
            <person name="Hlavina W."/>
            <person name="Kapustin Y."/>
            <person name="Kiryutin B."/>
            <person name="Kitts P."/>
            <person name="Maglott D."/>
            <person name="Pruitt K."/>
            <person name="Sapojnikov V."/>
            <person name="Souvorov A."/>
            <person name="Mackey A.J."/>
            <person name="Waterhouse R.M."/>
            <person name="Wyder S."/>
            <person name="Zdobnov E.M."/>
            <person name="Zdobnov E.M."/>
            <person name="Wyder S."/>
            <person name="Kriventseva E.V."/>
            <person name="Kadowaki T."/>
            <person name="Bork P."/>
            <person name="Aranda M."/>
            <person name="Bao R."/>
            <person name="Beermann A."/>
            <person name="Berns N."/>
            <person name="Bolognesi R."/>
            <person name="Bonneton F."/>
            <person name="Bopp D."/>
            <person name="Brown S.J."/>
            <person name="Bucher G."/>
            <person name="Butts T."/>
            <person name="Chaumot A."/>
            <person name="Denell R.E."/>
            <person name="Ferrier D.E."/>
            <person name="Friedrich M."/>
            <person name="Gordon C.M."/>
            <person name="Jindra M."/>
            <person name="Klingler M."/>
            <person name="Lan Q."/>
            <person name="Lattorff H.M."/>
            <person name="Laudet V."/>
            <person name="von Levetsow C."/>
            <person name="Liu Z."/>
            <person name="Lutz R."/>
            <person name="Lynch J.A."/>
            <person name="da Fonseca R.N."/>
            <person name="Posnien N."/>
            <person name="Reuter R."/>
            <person name="Roth S."/>
            <person name="Savard J."/>
            <person name="Schinko J.B."/>
            <person name="Schmitt C."/>
            <person name="Schoppmeier M."/>
            <person name="Schroder R."/>
            <person name="Shippy T.D."/>
            <person name="Simonnet F."/>
            <person name="Marques-Souza H."/>
            <person name="Tautz D."/>
            <person name="Tomoyasu Y."/>
            <person name="Trauner J."/>
            <person name="Van der Zee M."/>
            <person name="Vervoort M."/>
            <person name="Wittkopp N."/>
            <person name="Wimmer E.A."/>
            <person name="Yang X."/>
            <person name="Jones A.K."/>
            <person name="Sattelle D.B."/>
            <person name="Ebert P.R."/>
            <person name="Nelson D."/>
            <person name="Scott J.G."/>
            <person name="Beeman R.W."/>
            <person name="Muthukrishnan S."/>
            <person name="Kramer K.J."/>
            <person name="Arakane Y."/>
            <person name="Beeman R.W."/>
            <person name="Zhu Q."/>
            <person name="Hogenkamp D."/>
            <person name="Dixit R."/>
            <person name="Oppert B."/>
            <person name="Jiang H."/>
            <person name="Zou Z."/>
            <person name="Marshall J."/>
            <person name="Elpidina E."/>
            <person name="Vinokurov K."/>
            <person name="Oppert C."/>
            <person name="Zou Z."/>
            <person name="Evans J."/>
            <person name="Lu Z."/>
            <person name="Zhao P."/>
            <person name="Sumathipala N."/>
            <person name="Altincicek B."/>
            <person name="Vilcinskas A."/>
            <person name="Williams M."/>
            <person name="Hultmark D."/>
            <person name="Hetru C."/>
            <person name="Jiang H."/>
            <person name="Grimmelikhuijzen C.J."/>
            <person name="Hauser F."/>
            <person name="Cazzamali G."/>
            <person name="Williamson M."/>
            <person name="Park Y."/>
            <person name="Li B."/>
            <person name="Tanaka Y."/>
            <person name="Predel R."/>
            <person name="Neupert S."/>
            <person name="Schachtner J."/>
            <person name="Verleyen P."/>
            <person name="Raible F."/>
            <person name="Bork P."/>
            <person name="Friedrich M."/>
            <person name="Walden K.K."/>
            <person name="Robertson H.M."/>
            <person name="Angeli S."/>
            <person name="Foret S."/>
            <person name="Bucher G."/>
            <person name="Schuetz S."/>
            <person name="Maleszka R."/>
            <person name="Wimmer E.A."/>
            <person name="Beeman R.W."/>
            <person name="Lorenzen M."/>
            <person name="Tomoyasu Y."/>
            <person name="Miller S.C."/>
            <person name="Grossmann D."/>
            <person name="Bucher G."/>
        </authorList>
    </citation>
    <scope>NUCLEOTIDE SEQUENCE [LARGE SCALE GENOMIC DNA]</scope>
    <source>
        <strain evidence="2 3">Georgia GA2</strain>
    </source>
</reference>